<dbReference type="Proteomes" id="UP000240509">
    <property type="component" value="Unassembled WGS sequence"/>
</dbReference>
<evidence type="ECO:0000313" key="2">
    <source>
        <dbReference type="Proteomes" id="UP000240509"/>
    </source>
</evidence>
<proteinExistence type="predicted"/>
<dbReference type="EMBL" id="PZJJ01000036">
    <property type="protein sequence ID" value="PTL37711.1"/>
    <property type="molecule type" value="Genomic_DNA"/>
</dbReference>
<organism evidence="1 2">
    <name type="scientific">Alkalicoccus saliphilus</name>
    <dbReference type="NCBI Taxonomy" id="200989"/>
    <lineage>
        <taxon>Bacteria</taxon>
        <taxon>Bacillati</taxon>
        <taxon>Bacillota</taxon>
        <taxon>Bacilli</taxon>
        <taxon>Bacillales</taxon>
        <taxon>Bacillaceae</taxon>
        <taxon>Alkalicoccus</taxon>
    </lineage>
</organism>
<accession>A0A2T4U2T2</accession>
<comment type="caution">
    <text evidence="1">The sequence shown here is derived from an EMBL/GenBank/DDBJ whole genome shotgun (WGS) entry which is preliminary data.</text>
</comment>
<keyword evidence="2" id="KW-1185">Reference proteome</keyword>
<evidence type="ECO:0000313" key="1">
    <source>
        <dbReference type="EMBL" id="PTL37711.1"/>
    </source>
</evidence>
<dbReference type="RefSeq" id="WP_107586037.1">
    <property type="nucleotide sequence ID" value="NZ_PZJJ01000036.1"/>
</dbReference>
<protein>
    <submittedName>
        <fullName evidence="1">Uncharacterized protein</fullName>
    </submittedName>
</protein>
<sequence length="113" mass="12749">MKLQVYFQTEDQAEDAAASIRKYRVQDVMVDRIPESSEKNVVLIPASGIGTPGTAHPGQPGVFTSAKKLKDKFTNKDRPEYVLEFDVDPEHKQEVLEEVKKTEGMVDEKINDQ</sequence>
<dbReference type="OrthoDB" id="2914279at2"/>
<reference evidence="1 2" key="1">
    <citation type="submission" date="2018-03" db="EMBL/GenBank/DDBJ databases">
        <title>Alkalicoccus saliphilus sp. nov., isolated from a mineral pool.</title>
        <authorList>
            <person name="Zhao B."/>
        </authorList>
    </citation>
    <scope>NUCLEOTIDE SEQUENCE [LARGE SCALE GENOMIC DNA]</scope>
    <source>
        <strain evidence="1 2">6AG</strain>
    </source>
</reference>
<dbReference type="AlphaFoldDB" id="A0A2T4U2T2"/>
<gene>
    <name evidence="1" type="ORF">C6Y45_14935</name>
</gene>
<name>A0A2T4U2T2_9BACI</name>